<organism evidence="2 3">
    <name type="scientific">Amnibacterium soli</name>
    <dbReference type="NCBI Taxonomy" id="1282736"/>
    <lineage>
        <taxon>Bacteria</taxon>
        <taxon>Bacillati</taxon>
        <taxon>Actinomycetota</taxon>
        <taxon>Actinomycetes</taxon>
        <taxon>Micrococcales</taxon>
        <taxon>Microbacteriaceae</taxon>
        <taxon>Amnibacterium</taxon>
    </lineage>
</organism>
<feature type="transmembrane region" description="Helical" evidence="1">
    <location>
        <begin position="53"/>
        <end position="72"/>
    </location>
</feature>
<keyword evidence="1" id="KW-1133">Transmembrane helix</keyword>
<reference evidence="3" key="1">
    <citation type="journal article" date="2019" name="Int. J. Syst. Evol. Microbiol.">
        <title>The Global Catalogue of Microorganisms (GCM) 10K type strain sequencing project: providing services to taxonomists for standard genome sequencing and annotation.</title>
        <authorList>
            <consortium name="The Broad Institute Genomics Platform"/>
            <consortium name="The Broad Institute Genome Sequencing Center for Infectious Disease"/>
            <person name="Wu L."/>
            <person name="Ma J."/>
        </authorList>
    </citation>
    <scope>NUCLEOTIDE SEQUENCE [LARGE SCALE GENOMIC DNA]</scope>
    <source>
        <strain evidence="3">JCM 19015</strain>
    </source>
</reference>
<evidence type="ECO:0000313" key="2">
    <source>
        <dbReference type="EMBL" id="GAA4749625.1"/>
    </source>
</evidence>
<comment type="caution">
    <text evidence="2">The sequence shown here is derived from an EMBL/GenBank/DDBJ whole genome shotgun (WGS) entry which is preliminary data.</text>
</comment>
<name>A0ABP8Z9J6_9MICO</name>
<gene>
    <name evidence="2" type="ORF">GCM10025783_22440</name>
</gene>
<evidence type="ECO:0000256" key="1">
    <source>
        <dbReference type="SAM" id="Phobius"/>
    </source>
</evidence>
<keyword evidence="1" id="KW-0812">Transmembrane</keyword>
<evidence type="ECO:0000313" key="3">
    <source>
        <dbReference type="Proteomes" id="UP001500121"/>
    </source>
</evidence>
<protein>
    <recommendedName>
        <fullName evidence="4">Fimbrial assembly protein</fullName>
    </recommendedName>
</protein>
<proteinExistence type="predicted"/>
<dbReference type="EMBL" id="BAABLP010000004">
    <property type="protein sequence ID" value="GAA4749625.1"/>
    <property type="molecule type" value="Genomic_DNA"/>
</dbReference>
<dbReference type="Proteomes" id="UP001500121">
    <property type="component" value="Unassembled WGS sequence"/>
</dbReference>
<keyword evidence="3" id="KW-1185">Reference proteome</keyword>
<sequence length="236" mass="24755">MSAPATSAFARLRQPIGGAKPRTGQRVGGTPQVSLLPNEVRAAGAVAAHRRKLVAVVVIAAIAAAGVVAVSHQHATAAQQRLAVQQTQSQALTAQIGKFKDIRQLEAQIALGRAAVKVGSSTLIDWQAQIDAIESAMPASYTVTDISANGATPLAAYPQSTNLLEPTRVATITMKVTAPSFGEEFSGWMRDLRAIPAYADATADTTFDTTTGRYTVALTVHLSPKAVSARSWTDPR</sequence>
<accession>A0ABP8Z9J6</accession>
<evidence type="ECO:0008006" key="4">
    <source>
        <dbReference type="Google" id="ProtNLM"/>
    </source>
</evidence>
<keyword evidence="1" id="KW-0472">Membrane</keyword>
<dbReference type="RefSeq" id="WP_345481281.1">
    <property type="nucleotide sequence ID" value="NZ_BAABLP010000004.1"/>
</dbReference>